<dbReference type="RefSeq" id="WP_346581355.1">
    <property type="nucleotide sequence ID" value="NZ_JBDJLH010000008.1"/>
</dbReference>
<reference evidence="1 2" key="1">
    <citation type="submission" date="2024-04" db="EMBL/GenBank/DDBJ databases">
        <title>WGS of bacteria from Torrens River.</title>
        <authorList>
            <person name="Wyrsch E.R."/>
            <person name="Drigo B."/>
        </authorList>
    </citation>
    <scope>NUCLEOTIDE SEQUENCE [LARGE SCALE GENOMIC DNA]</scope>
    <source>
        <strain evidence="1 2">TWI391</strain>
    </source>
</reference>
<sequence length="88" mass="10267">MHFHNSTAGRSSGLGVVSIDELRYSREVGWGRFYDFGPIKQVFALWMRGFGDGEKHLYLRRYDLDVRGNRLDTREIQYTVDCVASQYV</sequence>
<proteinExistence type="predicted"/>
<organism evidence="1 2">
    <name type="scientific">Sphingobacterium kitahiroshimense</name>
    <dbReference type="NCBI Taxonomy" id="470446"/>
    <lineage>
        <taxon>Bacteria</taxon>
        <taxon>Pseudomonadati</taxon>
        <taxon>Bacteroidota</taxon>
        <taxon>Sphingobacteriia</taxon>
        <taxon>Sphingobacteriales</taxon>
        <taxon>Sphingobacteriaceae</taxon>
        <taxon>Sphingobacterium</taxon>
    </lineage>
</organism>
<keyword evidence="2" id="KW-1185">Reference proteome</keyword>
<evidence type="ECO:0000313" key="2">
    <source>
        <dbReference type="Proteomes" id="UP001409291"/>
    </source>
</evidence>
<accession>A0ABV0BVI7</accession>
<name>A0ABV0BVI7_9SPHI</name>
<comment type="caution">
    <text evidence="1">The sequence shown here is derived from an EMBL/GenBank/DDBJ whole genome shotgun (WGS) entry which is preliminary data.</text>
</comment>
<dbReference type="Proteomes" id="UP001409291">
    <property type="component" value="Unassembled WGS sequence"/>
</dbReference>
<evidence type="ECO:0000313" key="1">
    <source>
        <dbReference type="EMBL" id="MEN5377993.1"/>
    </source>
</evidence>
<protein>
    <submittedName>
        <fullName evidence="1">Uncharacterized protein</fullName>
    </submittedName>
</protein>
<dbReference type="EMBL" id="JBDJNQ010000005">
    <property type="protein sequence ID" value="MEN5377993.1"/>
    <property type="molecule type" value="Genomic_DNA"/>
</dbReference>
<gene>
    <name evidence="1" type="ORF">ABE541_12035</name>
</gene>